<keyword evidence="1" id="KW-0812">Transmembrane</keyword>
<evidence type="ECO:0000256" key="1">
    <source>
        <dbReference type="SAM" id="Phobius"/>
    </source>
</evidence>
<dbReference type="EMBL" id="CP039964">
    <property type="protein sequence ID" value="QCO55150.1"/>
    <property type="molecule type" value="Genomic_DNA"/>
</dbReference>
<dbReference type="KEGG" id="pseb:EOK75_04790"/>
<sequence>MRESQKHNVWIYRACFVLIALALLFFRLLPLGSVAGNWPGPDLLLCLMLAWVTQRPDHLPTILIALVVLAEDMILMRPPGLWTVLVVLATEFLRARAALTRDLGFVAEWLLISLVMIAMLLAYRTVFAVAFMTQPGFGFAFAQTVGSILMYPVVVWLLRVVIHLRKPLAGEVDAKGRRI</sequence>
<evidence type="ECO:0000313" key="3">
    <source>
        <dbReference type="Proteomes" id="UP000298631"/>
    </source>
</evidence>
<gene>
    <name evidence="2" type="ORF">EOK75_04790</name>
</gene>
<dbReference type="RefSeq" id="WP_137192841.1">
    <property type="nucleotide sequence ID" value="NZ_CP039964.1"/>
</dbReference>
<feature type="transmembrane region" description="Helical" evidence="1">
    <location>
        <begin position="137"/>
        <end position="158"/>
    </location>
</feature>
<keyword evidence="1" id="KW-1133">Transmembrane helix</keyword>
<feature type="transmembrane region" description="Helical" evidence="1">
    <location>
        <begin position="59"/>
        <end position="88"/>
    </location>
</feature>
<reference evidence="2 3" key="1">
    <citation type="submission" date="2019-05" db="EMBL/GenBank/DDBJ databases">
        <title>Pseudorhodobacter turbinis sp. nov., isolated from the gut of the Korean turban shell.</title>
        <authorList>
            <person name="Jeong Y.-S."/>
            <person name="Kang W.-R."/>
            <person name="Bae J.-W."/>
        </authorList>
    </citation>
    <scope>NUCLEOTIDE SEQUENCE [LARGE SCALE GENOMIC DNA]</scope>
    <source>
        <strain evidence="2 3">S12M18</strain>
    </source>
</reference>
<organism evidence="2 3">
    <name type="scientific">Pseudorhodobacter turbinis</name>
    <dbReference type="NCBI Taxonomy" id="2500533"/>
    <lineage>
        <taxon>Bacteria</taxon>
        <taxon>Pseudomonadati</taxon>
        <taxon>Pseudomonadota</taxon>
        <taxon>Alphaproteobacteria</taxon>
        <taxon>Rhodobacterales</taxon>
        <taxon>Paracoccaceae</taxon>
        <taxon>Pseudorhodobacter</taxon>
    </lineage>
</organism>
<dbReference type="OrthoDB" id="7629477at2"/>
<proteinExistence type="predicted"/>
<name>A0A4P8EDS8_9RHOB</name>
<keyword evidence="1" id="KW-0472">Membrane</keyword>
<keyword evidence="3" id="KW-1185">Reference proteome</keyword>
<evidence type="ECO:0000313" key="2">
    <source>
        <dbReference type="EMBL" id="QCO55150.1"/>
    </source>
</evidence>
<accession>A0A4P8EDS8</accession>
<dbReference type="AlphaFoldDB" id="A0A4P8EDS8"/>
<protein>
    <submittedName>
        <fullName evidence="2">Rod shape-determining protein MreD</fullName>
    </submittedName>
</protein>
<feature type="transmembrane region" description="Helical" evidence="1">
    <location>
        <begin position="109"/>
        <end position="131"/>
    </location>
</feature>
<dbReference type="Proteomes" id="UP000298631">
    <property type="component" value="Chromosome"/>
</dbReference>